<feature type="compositionally biased region" description="Polar residues" evidence="1">
    <location>
        <begin position="347"/>
        <end position="363"/>
    </location>
</feature>
<feature type="region of interest" description="Disordered" evidence="1">
    <location>
        <begin position="284"/>
        <end position="366"/>
    </location>
</feature>
<feature type="region of interest" description="Disordered" evidence="1">
    <location>
        <begin position="1"/>
        <end position="35"/>
    </location>
</feature>
<dbReference type="Proteomes" id="UP001150538">
    <property type="component" value="Unassembled WGS sequence"/>
</dbReference>
<feature type="compositionally biased region" description="Basic and acidic residues" evidence="1">
    <location>
        <begin position="57"/>
        <end position="66"/>
    </location>
</feature>
<organism evidence="2 3">
    <name type="scientific">Mycoemilia scoparia</name>
    <dbReference type="NCBI Taxonomy" id="417184"/>
    <lineage>
        <taxon>Eukaryota</taxon>
        <taxon>Fungi</taxon>
        <taxon>Fungi incertae sedis</taxon>
        <taxon>Zoopagomycota</taxon>
        <taxon>Kickxellomycotina</taxon>
        <taxon>Kickxellomycetes</taxon>
        <taxon>Kickxellales</taxon>
        <taxon>Kickxellaceae</taxon>
        <taxon>Mycoemilia</taxon>
    </lineage>
</organism>
<feature type="region of interest" description="Disordered" evidence="1">
    <location>
        <begin position="1622"/>
        <end position="1648"/>
    </location>
</feature>
<name>A0A9W8DSS5_9FUNG</name>
<evidence type="ECO:0000313" key="3">
    <source>
        <dbReference type="Proteomes" id="UP001150538"/>
    </source>
</evidence>
<keyword evidence="3" id="KW-1185">Reference proteome</keyword>
<feature type="region of interest" description="Disordered" evidence="1">
    <location>
        <begin position="1744"/>
        <end position="1769"/>
    </location>
</feature>
<feature type="compositionally biased region" description="Low complexity" evidence="1">
    <location>
        <begin position="164"/>
        <end position="178"/>
    </location>
</feature>
<dbReference type="OrthoDB" id="5541472at2759"/>
<comment type="caution">
    <text evidence="2">The sequence shown here is derived from an EMBL/GenBank/DDBJ whole genome shotgun (WGS) entry which is preliminary data.</text>
</comment>
<feature type="region of interest" description="Disordered" evidence="1">
    <location>
        <begin position="725"/>
        <end position="789"/>
    </location>
</feature>
<feature type="compositionally biased region" description="Low complexity" evidence="1">
    <location>
        <begin position="79"/>
        <end position="90"/>
    </location>
</feature>
<feature type="region of interest" description="Disordered" evidence="1">
    <location>
        <begin position="226"/>
        <end position="268"/>
    </location>
</feature>
<feature type="compositionally biased region" description="Basic residues" evidence="1">
    <location>
        <begin position="940"/>
        <end position="956"/>
    </location>
</feature>
<evidence type="ECO:0000313" key="2">
    <source>
        <dbReference type="EMBL" id="KAJ1921388.1"/>
    </source>
</evidence>
<feature type="compositionally biased region" description="Polar residues" evidence="1">
    <location>
        <begin position="1745"/>
        <end position="1758"/>
    </location>
</feature>
<feature type="region of interest" description="Disordered" evidence="1">
    <location>
        <begin position="900"/>
        <end position="968"/>
    </location>
</feature>
<accession>A0A9W8DSS5</accession>
<feature type="region of interest" description="Disordered" evidence="1">
    <location>
        <begin position="683"/>
        <end position="708"/>
    </location>
</feature>
<feature type="region of interest" description="Disordered" evidence="1">
    <location>
        <begin position="55"/>
        <end position="90"/>
    </location>
</feature>
<feature type="region of interest" description="Disordered" evidence="1">
    <location>
        <begin position="155"/>
        <end position="183"/>
    </location>
</feature>
<gene>
    <name evidence="2" type="ORF">H4219_000705</name>
</gene>
<reference evidence="2" key="1">
    <citation type="submission" date="2022-07" db="EMBL/GenBank/DDBJ databases">
        <title>Phylogenomic reconstructions and comparative analyses of Kickxellomycotina fungi.</title>
        <authorList>
            <person name="Reynolds N.K."/>
            <person name="Stajich J.E."/>
            <person name="Barry K."/>
            <person name="Grigoriev I.V."/>
            <person name="Crous P."/>
            <person name="Smith M.E."/>
        </authorList>
    </citation>
    <scope>NUCLEOTIDE SEQUENCE</scope>
    <source>
        <strain evidence="2">NBRC 100468</strain>
    </source>
</reference>
<protein>
    <submittedName>
        <fullName evidence="2">Uncharacterized protein</fullName>
    </submittedName>
</protein>
<feature type="compositionally biased region" description="Polar residues" evidence="1">
    <location>
        <begin position="748"/>
        <end position="766"/>
    </location>
</feature>
<proteinExistence type="predicted"/>
<feature type="compositionally biased region" description="Basic and acidic residues" evidence="1">
    <location>
        <begin position="314"/>
        <end position="328"/>
    </location>
</feature>
<dbReference type="EMBL" id="JANBPU010000005">
    <property type="protein sequence ID" value="KAJ1921388.1"/>
    <property type="molecule type" value="Genomic_DNA"/>
</dbReference>
<feature type="compositionally biased region" description="Acidic residues" evidence="1">
    <location>
        <begin position="252"/>
        <end position="264"/>
    </location>
</feature>
<feature type="compositionally biased region" description="Low complexity" evidence="1">
    <location>
        <begin position="1634"/>
        <end position="1644"/>
    </location>
</feature>
<evidence type="ECO:0000256" key="1">
    <source>
        <dbReference type="SAM" id="MobiDB-lite"/>
    </source>
</evidence>
<sequence length="2021" mass="228579">MAKDSSESQLLSGPQNKIKLIGKDQQEVIDGQEDGSSHFGDLFIINQHNGQVCGLDIETKSPKRDPPSQIEADTPDRGISSSDFSIGSESPIDQQRVKDTVIKFREAIECGDSGLLDTIVQDAFTVPSIEEKGARSMGTLRERHHNEDVQMVIDGSDGASLPATPQQQKQPTNNQDDQSSQMNIGGRAYTLRKRKEINYHPYTKLSWIQNDSTPFEKRLKVDTSILNEPIPEAQKEHKKQRERGSPDLYSSVDEDYDDDGDVPPDENSMLIDVLSSPPLIEASASLESVVRPPSSKGKPTEENTTSMGIGNKGLFKELETRKMNNIHDYKRRRRRKNRTDLDRDPQLANQAKGNNSQMTSSPTRLPDVSSLLMSKQVDDQPDSLDKTLDSSISQSLANSASQNFRPGRPIRKQLVISDEESQLGSSPQSLPESSPQNAFIDDTYVYPAHHRNILLNKKSIRGVLPRSFLRKLQDSEESNNNLLATNKRNRGSEYAVFGPNQDFIADSPIASGIDRTESSRNIPTATIKERRPDHYSLSNTAPLPERTRVVPELDYLDIYEWQYNSQNHLKPAKIDPAPDFLRIPAREARHNREKGRQVTKDSPFIKRFSIGDDPKHIQDWCKENCPDYINSPDPAEEVLELWMTGVIDIRHVCFSLEPEETRISKTGDEFELFSDYSDIEIVDHPKPYSDDDTDSSIDQYPHSKRKDQILQPSKKRLRFNNFSLRPVPRNQAQQRLRIGNDGRLGFGNMSQNLPRQYARSNPSKATSNRRHSTDIGNIYGRHDRDTTTNNATFSFMDYEQNRFSSSYKGANNYGSKKFSMNSQPNSSEDVVEIQLAAQYGEGSGKSLVQNGQCSKSNDYFHQQTTIRPRERRYQRSVGNSDCGRRIERVAENIVNRGTSLFSKSVPSANQPESRDRLSQQPSSRHTIQARAHYMGNGQRQNRKGNPKRLEMHHRKKIPETAPNSKSENEATLMKLPKHLEQLSEINGLTLLPSGLYFQRQCWLSNGRLRSIVGVLNWLATPSNYNSGKRSDEKTWPVTETRVYDGLDISLSVEMDTNTFISFFPTWENRWVARLARDMETATHSTKPDDSHCADLYNWMMFVFSWFGEIITGSNADQCFEFAKAIESGMRETISSTSEELIRLYTQCKSLEGDENGFKEIIGIAQLHLIIWEVSLILTLNIGDFLETSHPQAVGSQDEDFSPHFELAKKMVNELVLQLLGSPDWLLLYSCRKSAVSLSNWQEVLWVSLMNTLFPVATCSSKTFPGLKTLSFWSTVEHGFLKIATSGTQRSGTIDGIESAEWGLLQWLVPLTQFSLGGVSEPTVGLAAAGIQGWVENISIRHIESYQFKLTKLDPKLQPQKIRALDQRLKQTIHNIHNLVTKSLVRISPSSHLYVAMCRLFENRHFVPLSCDPNVMLPEYLTRYDGTVPLDAQTSTDSSLVICLKSLSYSLNSWIGQVSYLKNKSMSKDNQRVTDQIRSSQSLYSKQLRELKILASKLLPTLVQSFLLNDTKSLFTTSGLGNHYTLFLMLLHALDPIVVSPVRLVNQFLGLLKFGESKDLIVRRIFFEAWYCMCDILSYKWNDSFEKSDSDIKQFSEALKRAIDGWGKNLLVAEENEFGLAGGEDIPGNQGMGGSSSSNNNNNNNLQFKRRCGNSNNMDLLKESSVPYAFTYAELVIKYQSGLTMSKESTKIKLQTIYNTLQQNGTKMLVETGNNAPAQIKLKVLKFIKECLQFREKAIREPYDKNIQSSNSISPGNNRKSLELSNPADESQEDYFGEGLDDMLAAVVEETEQMALKSEYAGIDNQIIQSWESLVTDFGKDTLSIIPKKYAKRLTLSLFCAEALKICKDSDDINDLCKVSGRMWFSIIVDNSLNEQAAALTASILKKSSHIRIFEELAIDYQQVYRLTNDDSYDGIDFDTMHMVFLEGVFNNMERIVTVIDPSARRASNVVQTYAGYIQTLILSLKECYEEGSYSRYPIAHAKFVSMAEHILELARTRCGNLTAIVQDMYNISASMFPWQKN</sequence>
<feature type="compositionally biased region" description="Polar residues" evidence="1">
    <location>
        <begin position="900"/>
        <end position="911"/>
    </location>
</feature>